<keyword evidence="5" id="KW-0472">Membrane</keyword>
<dbReference type="STRING" id="76728.AQ490_08680"/>
<evidence type="ECO:0000313" key="8">
    <source>
        <dbReference type="Proteomes" id="UP000050867"/>
    </source>
</evidence>
<dbReference type="SUPFAM" id="SSF56112">
    <property type="entry name" value="Protein kinase-like (PK-like)"/>
    <property type="match status" value="1"/>
</dbReference>
<evidence type="ECO:0000256" key="5">
    <source>
        <dbReference type="SAM" id="Phobius"/>
    </source>
</evidence>
<keyword evidence="5" id="KW-0812">Transmembrane</keyword>
<dbReference type="EMBL" id="LLZU01000038">
    <property type="protein sequence ID" value="KRV46852.1"/>
    <property type="molecule type" value="Genomic_DNA"/>
</dbReference>
<feature type="region of interest" description="Disordered" evidence="4">
    <location>
        <begin position="324"/>
        <end position="345"/>
    </location>
</feature>
<evidence type="ECO:0000256" key="2">
    <source>
        <dbReference type="ARBA" id="ARBA00022741"/>
    </source>
</evidence>
<evidence type="ECO:0000259" key="6">
    <source>
        <dbReference type="PROSITE" id="PS50011"/>
    </source>
</evidence>
<organism evidence="7 8">
    <name type="scientific">Wenjunlia vitaminophila</name>
    <name type="common">Streptomyces vitaminophilus</name>
    <dbReference type="NCBI Taxonomy" id="76728"/>
    <lineage>
        <taxon>Bacteria</taxon>
        <taxon>Bacillati</taxon>
        <taxon>Actinomycetota</taxon>
        <taxon>Actinomycetes</taxon>
        <taxon>Kitasatosporales</taxon>
        <taxon>Streptomycetaceae</taxon>
        <taxon>Wenjunlia</taxon>
    </lineage>
</organism>
<gene>
    <name evidence="7" type="ORF">AQ490_08680</name>
</gene>
<comment type="caution">
    <text evidence="7">The sequence shown here is derived from an EMBL/GenBank/DDBJ whole genome shotgun (WGS) entry which is preliminary data.</text>
</comment>
<dbReference type="AlphaFoldDB" id="A0A0T6LLM7"/>
<feature type="compositionally biased region" description="Low complexity" evidence="4">
    <location>
        <begin position="537"/>
        <end position="559"/>
    </location>
</feature>
<feature type="region of interest" description="Disordered" evidence="4">
    <location>
        <begin position="511"/>
        <end position="562"/>
    </location>
</feature>
<dbReference type="eggNOG" id="COG0515">
    <property type="taxonomic scope" value="Bacteria"/>
</dbReference>
<keyword evidence="8" id="KW-1185">Reference proteome</keyword>
<dbReference type="SMART" id="SM00220">
    <property type="entry name" value="S_TKc"/>
    <property type="match status" value="1"/>
</dbReference>
<dbReference type="GO" id="GO:0004672">
    <property type="term" value="F:protein kinase activity"/>
    <property type="evidence" value="ECO:0007669"/>
    <property type="project" value="InterPro"/>
</dbReference>
<reference evidence="7 8" key="1">
    <citation type="submission" date="2015-10" db="EMBL/GenBank/DDBJ databases">
        <title>Draft genome sequence of pyrrolomycin-producing Streptomyces vitaminophilus.</title>
        <authorList>
            <person name="Graham D.E."/>
            <person name="Mahan K.M."/>
            <person name="Klingeman D.M."/>
            <person name="Hettich R.L."/>
            <person name="Parry R.J."/>
        </authorList>
    </citation>
    <scope>NUCLEOTIDE SEQUENCE [LARGE SCALE GENOMIC DNA]</scope>
    <source>
        <strain evidence="7 8">ATCC 31673</strain>
    </source>
</reference>
<accession>A0A0T6LLM7</accession>
<dbReference type="PANTHER" id="PTHR45832:SF22">
    <property type="entry name" value="SERINE_THREONINE-PROTEIN KINASE SAMKA-RELATED"/>
    <property type="match status" value="1"/>
</dbReference>
<sequence length="707" mass="76261">MLADRYRLPLVPEGEEPLELPAFDTYSGQEVIVRQVPLPEVVSAEMVFAPGEEPPDVLAPGDDPGQRALRAATAASRIPDHPGLVQVYDLFLEDGGLWIVSEWVPARSLAEEIDERPISPYRAAEIGADILAALRAVHAEGWTHRNVTADTVLLCDDGKAMLTGMCAAAAEEALCGSDPVPDRTAAPGRGAVPGPRQPLFDEAAAGAGDRPDGEYGTGGHPDDGYVDDEYADDGYADDEYPDAEYRDGHPGHGYRAGAPLGHDPHAGHDGVLGHDGPTGGRGFPVSLDAWSGGSAPQEPLRGTRQQVAQERARQARMGLIGPCTERWSPEQAGPVPADGGGAARRHPVGPPSDLWALGALLYRAVQGHPPFPETSAVELVDIVRNEPPAYAEDCGPLRPVVESLLRKNPQDRPGAEEVRGWLRSLIRTAPEPDLGQETVAVPADPHKIVELRRKGEVTRRRRSEKAVVPHGRHARNRDSGGSRNLPKVLVGLVVLLVVGILAFAALFMPEKGGPTQRENRVGKPPGTAGEPSRSAKASTPAQSPSRPARSPSSRPDLSSDFAVHEDPMGFSLALHQDLRAKGETGQGQMWFDDGDDVEMVVVPGRDTTADFGSDVAAYQKTGEPELKRFREADWSASNGLTAFEVGGNPAIQGEFSWMEGHREYFGRNFVMLQDGRYHVVFVYGPDRDREDVSRFFEKAAETYHYTK</sequence>
<evidence type="ECO:0000313" key="7">
    <source>
        <dbReference type="EMBL" id="KRV46852.1"/>
    </source>
</evidence>
<feature type="compositionally biased region" description="Acidic residues" evidence="4">
    <location>
        <begin position="224"/>
        <end position="242"/>
    </location>
</feature>
<feature type="region of interest" description="Disordered" evidence="4">
    <location>
        <begin position="452"/>
        <end position="483"/>
    </location>
</feature>
<dbReference type="InterPro" id="IPR000719">
    <property type="entry name" value="Prot_kinase_dom"/>
</dbReference>
<dbReference type="PANTHER" id="PTHR45832">
    <property type="entry name" value="SERINE/THREONINE-PROTEIN KINASE SAMKA-RELATED-RELATED"/>
    <property type="match status" value="1"/>
</dbReference>
<proteinExistence type="inferred from homology"/>
<dbReference type="Proteomes" id="UP000050867">
    <property type="component" value="Unassembled WGS sequence"/>
</dbReference>
<dbReference type="Gene3D" id="3.30.200.20">
    <property type="entry name" value="Phosphorylase Kinase, domain 1"/>
    <property type="match status" value="1"/>
</dbReference>
<dbReference type="PROSITE" id="PS50011">
    <property type="entry name" value="PROTEIN_KINASE_DOM"/>
    <property type="match status" value="1"/>
</dbReference>
<feature type="compositionally biased region" description="Basic and acidic residues" evidence="4">
    <location>
        <begin position="262"/>
        <end position="272"/>
    </location>
</feature>
<keyword evidence="3" id="KW-0067">ATP-binding</keyword>
<name>A0A0T6LLM7_WENVI</name>
<evidence type="ECO:0000256" key="1">
    <source>
        <dbReference type="ARBA" id="ARBA00008874"/>
    </source>
</evidence>
<evidence type="ECO:0000256" key="4">
    <source>
        <dbReference type="SAM" id="MobiDB-lite"/>
    </source>
</evidence>
<keyword evidence="5" id="KW-1133">Transmembrane helix</keyword>
<feature type="domain" description="Protein kinase" evidence="6">
    <location>
        <begin position="1"/>
        <end position="422"/>
    </location>
</feature>
<dbReference type="InterPro" id="IPR051931">
    <property type="entry name" value="PAK3-like"/>
</dbReference>
<protein>
    <recommendedName>
        <fullName evidence="6">Protein kinase domain-containing protein</fullName>
    </recommendedName>
</protein>
<dbReference type="InterPro" id="IPR011009">
    <property type="entry name" value="Kinase-like_dom_sf"/>
</dbReference>
<evidence type="ECO:0000256" key="3">
    <source>
        <dbReference type="ARBA" id="ARBA00022840"/>
    </source>
</evidence>
<dbReference type="Gene3D" id="1.10.510.10">
    <property type="entry name" value="Transferase(Phosphotransferase) domain 1"/>
    <property type="match status" value="2"/>
</dbReference>
<feature type="region of interest" description="Disordered" evidence="4">
    <location>
        <begin position="176"/>
        <end position="311"/>
    </location>
</feature>
<feature type="transmembrane region" description="Helical" evidence="5">
    <location>
        <begin position="488"/>
        <end position="508"/>
    </location>
</feature>
<dbReference type="GO" id="GO:0005524">
    <property type="term" value="F:ATP binding"/>
    <property type="evidence" value="ECO:0007669"/>
    <property type="project" value="UniProtKB-KW"/>
</dbReference>
<keyword evidence="2" id="KW-0547">Nucleotide-binding</keyword>
<comment type="similarity">
    <text evidence="1">Belongs to the protein kinase superfamily. STE Ser/Thr protein kinase family. STE20 subfamily.</text>
</comment>